<feature type="non-terminal residue" evidence="2">
    <location>
        <position position="136"/>
    </location>
</feature>
<evidence type="ECO:0000313" key="2">
    <source>
        <dbReference type="EMBL" id="GMS81187.1"/>
    </source>
</evidence>
<accession>A0AAV5SER1</accession>
<gene>
    <name evidence="2" type="ORF">PENTCL1PPCAC_3362</name>
</gene>
<proteinExistence type="predicted"/>
<organism evidence="2 3">
    <name type="scientific">Pristionchus entomophagus</name>
    <dbReference type="NCBI Taxonomy" id="358040"/>
    <lineage>
        <taxon>Eukaryota</taxon>
        <taxon>Metazoa</taxon>
        <taxon>Ecdysozoa</taxon>
        <taxon>Nematoda</taxon>
        <taxon>Chromadorea</taxon>
        <taxon>Rhabditida</taxon>
        <taxon>Rhabditina</taxon>
        <taxon>Diplogasteromorpha</taxon>
        <taxon>Diplogasteroidea</taxon>
        <taxon>Neodiplogasteridae</taxon>
        <taxon>Pristionchus</taxon>
    </lineage>
</organism>
<sequence length="136" mass="14446">AAPFEAVARQDNAEPSMNNGFRPMVKLEEPEAAQEEAGNIPQHAGNPIPASSGMGGTVKNQRNEYHPLSSAINGVTRSASYIAEQAWDEESDVKMARFMDNSDTPETATANSSVFDHGNGGDDQITTAMVSTSFGL</sequence>
<feature type="region of interest" description="Disordered" evidence="1">
    <location>
        <begin position="1"/>
        <end position="61"/>
    </location>
</feature>
<comment type="caution">
    <text evidence="2">The sequence shown here is derived from an EMBL/GenBank/DDBJ whole genome shotgun (WGS) entry which is preliminary data.</text>
</comment>
<keyword evidence="3" id="KW-1185">Reference proteome</keyword>
<reference evidence="2" key="1">
    <citation type="submission" date="2023-10" db="EMBL/GenBank/DDBJ databases">
        <title>Genome assembly of Pristionchus species.</title>
        <authorList>
            <person name="Yoshida K."/>
            <person name="Sommer R.J."/>
        </authorList>
    </citation>
    <scope>NUCLEOTIDE SEQUENCE</scope>
    <source>
        <strain evidence="2">RS0144</strain>
    </source>
</reference>
<dbReference type="AlphaFoldDB" id="A0AAV5SER1"/>
<protein>
    <submittedName>
        <fullName evidence="2">Uncharacterized protein</fullName>
    </submittedName>
</protein>
<evidence type="ECO:0000256" key="1">
    <source>
        <dbReference type="SAM" id="MobiDB-lite"/>
    </source>
</evidence>
<dbReference type="Proteomes" id="UP001432027">
    <property type="component" value="Unassembled WGS sequence"/>
</dbReference>
<name>A0AAV5SER1_9BILA</name>
<feature type="non-terminal residue" evidence="2">
    <location>
        <position position="1"/>
    </location>
</feature>
<dbReference type="EMBL" id="BTSX01000001">
    <property type="protein sequence ID" value="GMS81187.1"/>
    <property type="molecule type" value="Genomic_DNA"/>
</dbReference>
<evidence type="ECO:0000313" key="3">
    <source>
        <dbReference type="Proteomes" id="UP001432027"/>
    </source>
</evidence>